<dbReference type="RefSeq" id="WP_204707993.1">
    <property type="nucleotide sequence ID" value="NZ_JBHSZV010000013.1"/>
</dbReference>
<organism evidence="1 2">
    <name type="scientific">Halobacillus seohaensis</name>
    <dbReference type="NCBI Taxonomy" id="447421"/>
    <lineage>
        <taxon>Bacteria</taxon>
        <taxon>Bacillati</taxon>
        <taxon>Bacillota</taxon>
        <taxon>Bacilli</taxon>
        <taxon>Bacillales</taxon>
        <taxon>Bacillaceae</taxon>
        <taxon>Halobacillus</taxon>
    </lineage>
</organism>
<reference evidence="2" key="1">
    <citation type="journal article" date="2019" name="Int. J. Syst. Evol. Microbiol.">
        <title>The Global Catalogue of Microorganisms (GCM) 10K type strain sequencing project: providing services to taxonomists for standard genome sequencing and annotation.</title>
        <authorList>
            <consortium name="The Broad Institute Genomics Platform"/>
            <consortium name="The Broad Institute Genome Sequencing Center for Infectious Disease"/>
            <person name="Wu L."/>
            <person name="Ma J."/>
        </authorList>
    </citation>
    <scope>NUCLEOTIDE SEQUENCE [LARGE SCALE GENOMIC DNA]</scope>
    <source>
        <strain evidence="2">CGMCC 4.1621</strain>
    </source>
</reference>
<protein>
    <submittedName>
        <fullName evidence="1">Uncharacterized protein</fullName>
    </submittedName>
</protein>
<accession>A0ABW2EKD6</accession>
<evidence type="ECO:0000313" key="1">
    <source>
        <dbReference type="EMBL" id="MFC7061396.1"/>
    </source>
</evidence>
<keyword evidence="2" id="KW-1185">Reference proteome</keyword>
<dbReference type="Proteomes" id="UP001596410">
    <property type="component" value="Unassembled WGS sequence"/>
</dbReference>
<name>A0ABW2EKD6_9BACI</name>
<evidence type="ECO:0000313" key="2">
    <source>
        <dbReference type="Proteomes" id="UP001596410"/>
    </source>
</evidence>
<sequence>MNNQRVSTASQMQEALLVTDIEMQHINHWYSDLEDENATIHLDLQHGLNDPCKIVMLSDGFCIE</sequence>
<dbReference type="EMBL" id="JBHSZV010000013">
    <property type="protein sequence ID" value="MFC7061396.1"/>
    <property type="molecule type" value="Genomic_DNA"/>
</dbReference>
<proteinExistence type="predicted"/>
<comment type="caution">
    <text evidence="1">The sequence shown here is derived from an EMBL/GenBank/DDBJ whole genome shotgun (WGS) entry which is preliminary data.</text>
</comment>
<gene>
    <name evidence="1" type="ORF">ACFQIC_05920</name>
</gene>